<dbReference type="Proteomes" id="UP000076404">
    <property type="component" value="Chromosome"/>
</dbReference>
<feature type="transmembrane region" description="Helical" evidence="6">
    <location>
        <begin position="76"/>
        <end position="95"/>
    </location>
</feature>
<feature type="transmembrane region" description="Helical" evidence="6">
    <location>
        <begin position="365"/>
        <end position="387"/>
    </location>
</feature>
<proteinExistence type="predicted"/>
<dbReference type="PANTHER" id="PTHR23505:SF79">
    <property type="entry name" value="PROTEIN SPINSTER"/>
    <property type="match status" value="1"/>
</dbReference>
<dbReference type="GO" id="GO:0022857">
    <property type="term" value="F:transmembrane transporter activity"/>
    <property type="evidence" value="ECO:0007669"/>
    <property type="project" value="InterPro"/>
</dbReference>
<feature type="transmembrane region" description="Helical" evidence="6">
    <location>
        <begin position="101"/>
        <end position="123"/>
    </location>
</feature>
<reference evidence="8 9" key="2">
    <citation type="journal article" date="2016" name="Environ. Microbiol. Rep.">
        <title>Metagenomic evidence for the presence of phototrophic Gemmatimonadetes bacteria in diverse environments.</title>
        <authorList>
            <person name="Zeng Y."/>
            <person name="Baumbach J."/>
            <person name="Barbosa E.G."/>
            <person name="Azevedo V."/>
            <person name="Zhang C."/>
            <person name="Koblizek M."/>
        </authorList>
    </citation>
    <scope>NUCLEOTIDE SEQUENCE [LARGE SCALE GENOMIC DNA]</scope>
    <source>
        <strain evidence="8 9">AP64</strain>
    </source>
</reference>
<dbReference type="InterPro" id="IPR036259">
    <property type="entry name" value="MFS_trans_sf"/>
</dbReference>
<reference evidence="8 9" key="1">
    <citation type="journal article" date="2014" name="Proc. Natl. Acad. Sci. U.S.A.">
        <title>Functional type 2 photosynthetic reaction centers found in the rare bacterial phylum Gemmatimonadetes.</title>
        <authorList>
            <person name="Zeng Y."/>
            <person name="Feng F."/>
            <person name="Medova H."/>
            <person name="Dean J."/>
            <person name="Koblizek M."/>
        </authorList>
    </citation>
    <scope>NUCLEOTIDE SEQUENCE [LARGE SCALE GENOMIC DNA]</scope>
    <source>
        <strain evidence="8 9">AP64</strain>
    </source>
</reference>
<accession>A0A143BJ38</accession>
<feature type="transmembrane region" description="Helical" evidence="6">
    <location>
        <begin position="231"/>
        <end position="257"/>
    </location>
</feature>
<feature type="transmembrane region" description="Helical" evidence="6">
    <location>
        <begin position="135"/>
        <end position="157"/>
    </location>
</feature>
<dbReference type="eggNOG" id="COG2271">
    <property type="taxonomic scope" value="Bacteria"/>
</dbReference>
<evidence type="ECO:0000256" key="5">
    <source>
        <dbReference type="ARBA" id="ARBA00023136"/>
    </source>
</evidence>
<evidence type="ECO:0000313" key="8">
    <source>
        <dbReference type="EMBL" id="AMW04613.1"/>
    </source>
</evidence>
<dbReference type="CDD" id="cd17328">
    <property type="entry name" value="MFS_spinster_like"/>
    <property type="match status" value="1"/>
</dbReference>
<organism evidence="8 9">
    <name type="scientific">Gemmatimonas phototrophica</name>
    <dbReference type="NCBI Taxonomy" id="1379270"/>
    <lineage>
        <taxon>Bacteria</taxon>
        <taxon>Pseudomonadati</taxon>
        <taxon>Gemmatimonadota</taxon>
        <taxon>Gemmatimonadia</taxon>
        <taxon>Gemmatimonadales</taxon>
        <taxon>Gemmatimonadaceae</taxon>
        <taxon>Gemmatimonas</taxon>
    </lineage>
</organism>
<dbReference type="GO" id="GO:0016020">
    <property type="term" value="C:membrane"/>
    <property type="evidence" value="ECO:0007669"/>
    <property type="project" value="UniProtKB-SubCell"/>
</dbReference>
<feature type="transmembrane region" description="Helical" evidence="6">
    <location>
        <begin position="301"/>
        <end position="320"/>
    </location>
</feature>
<keyword evidence="2" id="KW-0813">Transport</keyword>
<evidence type="ECO:0000256" key="4">
    <source>
        <dbReference type="ARBA" id="ARBA00022989"/>
    </source>
</evidence>
<name>A0A143BJ38_9BACT</name>
<gene>
    <name evidence="8" type="ORF">GEMMAAP_06660</name>
</gene>
<evidence type="ECO:0000313" key="9">
    <source>
        <dbReference type="Proteomes" id="UP000076404"/>
    </source>
</evidence>
<dbReference type="EMBL" id="CP011454">
    <property type="protein sequence ID" value="AMW04613.1"/>
    <property type="molecule type" value="Genomic_DNA"/>
</dbReference>
<dbReference type="KEGG" id="gph:GEMMAAP_06660"/>
<dbReference type="InterPro" id="IPR011701">
    <property type="entry name" value="MFS"/>
</dbReference>
<feature type="transmembrane region" description="Helical" evidence="6">
    <location>
        <begin position="326"/>
        <end position="344"/>
    </location>
</feature>
<feature type="domain" description="Major facilitator superfamily (MFS) profile" evidence="7">
    <location>
        <begin position="9"/>
        <end position="420"/>
    </location>
</feature>
<protein>
    <recommendedName>
        <fullName evidence="7">Major facilitator superfamily (MFS) profile domain-containing protein</fullName>
    </recommendedName>
</protein>
<dbReference type="InterPro" id="IPR020846">
    <property type="entry name" value="MFS_dom"/>
</dbReference>
<keyword evidence="3 6" id="KW-0812">Transmembrane</keyword>
<keyword evidence="9" id="KW-1185">Reference proteome</keyword>
<dbReference type="SUPFAM" id="SSF103473">
    <property type="entry name" value="MFS general substrate transporter"/>
    <property type="match status" value="1"/>
</dbReference>
<dbReference type="Gene3D" id="1.20.1250.20">
    <property type="entry name" value="MFS general substrate transporter like domains"/>
    <property type="match status" value="2"/>
</dbReference>
<evidence type="ECO:0000256" key="1">
    <source>
        <dbReference type="ARBA" id="ARBA00004141"/>
    </source>
</evidence>
<dbReference type="STRING" id="1379270.GEMMAAP_06660"/>
<feature type="transmembrane region" description="Helical" evidence="6">
    <location>
        <begin position="177"/>
        <end position="196"/>
    </location>
</feature>
<keyword evidence="5 6" id="KW-0472">Membrane</keyword>
<feature type="transmembrane region" description="Helical" evidence="6">
    <location>
        <begin position="44"/>
        <end position="64"/>
    </location>
</feature>
<sequence>MTPAQAWYAVAVLTVANVSGFVDRQILSLLVGPIKRDLGITDTQVSLLAGLGFVLFYSVLGLPIGRWVDRGLRPRIVAIGVAVWSVMTVCTGVARSFGQLFAARIGVGVGEATLGPAAVSIIADHFPRKQLGTAMSTYMVGTFAGSGVAYALGAYVVGRVDKPGLIELPLVGAVYPWQTVFFWVGLPGLLIALLALTIREPRKQATPAQAANNDVPFAEVMQYVRRNVRTIGAISFGFAASASVNYAIGFWLATFLIRTHGWTVQQAGTLQGILTFTIGPFGVMLGGRLNDAWARKGHVDAPLRVGILGAVAMLICAGLYPVVPSVALVVGLLVPVNVFAAMPWGAANAAIAEAMPPRMRGQGSAIYQLVVNLVSGALGPTAVALLTDKVFGDPLALRWSLAITTVVGMTIAATLLMWGRAGFIKTVQDVQQAS</sequence>
<dbReference type="Pfam" id="PF07690">
    <property type="entry name" value="MFS_1"/>
    <property type="match status" value="1"/>
</dbReference>
<comment type="subcellular location">
    <subcellularLocation>
        <location evidence="1">Membrane</location>
        <topology evidence="1">Multi-pass membrane protein</topology>
    </subcellularLocation>
</comment>
<dbReference type="InterPro" id="IPR044770">
    <property type="entry name" value="MFS_spinster-like"/>
</dbReference>
<evidence type="ECO:0000256" key="2">
    <source>
        <dbReference type="ARBA" id="ARBA00022448"/>
    </source>
</evidence>
<keyword evidence="4 6" id="KW-1133">Transmembrane helix</keyword>
<evidence type="ECO:0000256" key="3">
    <source>
        <dbReference type="ARBA" id="ARBA00022692"/>
    </source>
</evidence>
<dbReference type="PROSITE" id="PS50850">
    <property type="entry name" value="MFS"/>
    <property type="match status" value="1"/>
</dbReference>
<evidence type="ECO:0000259" key="7">
    <source>
        <dbReference type="PROSITE" id="PS50850"/>
    </source>
</evidence>
<dbReference type="PANTHER" id="PTHR23505">
    <property type="entry name" value="SPINSTER"/>
    <property type="match status" value="1"/>
</dbReference>
<feature type="transmembrane region" description="Helical" evidence="6">
    <location>
        <begin position="399"/>
        <end position="418"/>
    </location>
</feature>
<evidence type="ECO:0000256" key="6">
    <source>
        <dbReference type="SAM" id="Phobius"/>
    </source>
</evidence>
<feature type="transmembrane region" description="Helical" evidence="6">
    <location>
        <begin position="269"/>
        <end position="289"/>
    </location>
</feature>
<dbReference type="AlphaFoldDB" id="A0A143BJ38"/>